<dbReference type="PANTHER" id="PTHR16222">
    <property type="entry name" value="ADP-RIBOSYLGLYCOHYDROLASE"/>
    <property type="match status" value="1"/>
</dbReference>
<dbReference type="EMBL" id="CAXITT010000273">
    <property type="protein sequence ID" value="CAL1537738.1"/>
    <property type="molecule type" value="Genomic_DNA"/>
</dbReference>
<proteinExistence type="predicted"/>
<dbReference type="PANTHER" id="PTHR16222:SF17">
    <property type="entry name" value="SELENOPROTEIN J"/>
    <property type="match status" value="1"/>
</dbReference>
<evidence type="ECO:0000313" key="1">
    <source>
        <dbReference type="EMBL" id="CAL1537738.1"/>
    </source>
</evidence>
<name>A0AAV2HUH1_LYMST</name>
<dbReference type="InterPro" id="IPR050792">
    <property type="entry name" value="ADP-ribosylglycohydrolase"/>
</dbReference>
<dbReference type="InterPro" id="IPR036705">
    <property type="entry name" value="Ribosyl_crysJ1_sf"/>
</dbReference>
<dbReference type="SUPFAM" id="SSF101478">
    <property type="entry name" value="ADP-ribosylglycohydrolase"/>
    <property type="match status" value="1"/>
</dbReference>
<dbReference type="Pfam" id="PF03747">
    <property type="entry name" value="ADP_ribosyl_GH"/>
    <property type="match status" value="1"/>
</dbReference>
<keyword evidence="2" id="KW-1185">Reference proteome</keyword>
<accession>A0AAV2HUH1</accession>
<protein>
    <submittedName>
        <fullName evidence="1">Uncharacterized protein</fullName>
    </submittedName>
</protein>
<dbReference type="InterPro" id="IPR005502">
    <property type="entry name" value="Ribosyl_crysJ1"/>
</dbReference>
<sequence length="320" mass="35112">MTVLSDLPPLDQRKVAAIVGACVADAAAQPLHWVYKDDVMLSLTKDKDEIEFTVPSANPFYNIETGRNTCYGDQAYVMLKSIVEAGGLNIEQLTKATYDFFGPTSEYESKVTNNYQVGKEDKINLKQSYPIDGPWRNGCIKDFIKNLFDKKTPTGSANDDQIDCVVRLIPIVALYAGHPDMLNKVEAGLRVLQDSDLSVTAGLAAARVLEQYILEGDPGDVLKTVIDQLSDPKRNNPQDLDVAIIGQLRQVVKYKDTPHVQAVSFPFDCLDLPESFQSTLHGLITAVTYVEGIRSTMRAGGCNASRSGFIGACTAAKVRW</sequence>
<dbReference type="Proteomes" id="UP001497497">
    <property type="component" value="Unassembled WGS sequence"/>
</dbReference>
<comment type="caution">
    <text evidence="1">The sequence shown here is derived from an EMBL/GenBank/DDBJ whole genome shotgun (WGS) entry which is preliminary data.</text>
</comment>
<reference evidence="1 2" key="1">
    <citation type="submission" date="2024-04" db="EMBL/GenBank/DDBJ databases">
        <authorList>
            <consortium name="Genoscope - CEA"/>
            <person name="William W."/>
        </authorList>
    </citation>
    <scope>NUCLEOTIDE SEQUENCE [LARGE SCALE GENOMIC DNA]</scope>
</reference>
<evidence type="ECO:0000313" key="2">
    <source>
        <dbReference type="Proteomes" id="UP001497497"/>
    </source>
</evidence>
<organism evidence="1 2">
    <name type="scientific">Lymnaea stagnalis</name>
    <name type="common">Great pond snail</name>
    <name type="synonym">Helix stagnalis</name>
    <dbReference type="NCBI Taxonomy" id="6523"/>
    <lineage>
        <taxon>Eukaryota</taxon>
        <taxon>Metazoa</taxon>
        <taxon>Spiralia</taxon>
        <taxon>Lophotrochozoa</taxon>
        <taxon>Mollusca</taxon>
        <taxon>Gastropoda</taxon>
        <taxon>Heterobranchia</taxon>
        <taxon>Euthyneura</taxon>
        <taxon>Panpulmonata</taxon>
        <taxon>Hygrophila</taxon>
        <taxon>Lymnaeoidea</taxon>
        <taxon>Lymnaeidae</taxon>
        <taxon>Lymnaea</taxon>
    </lineage>
</organism>
<dbReference type="Gene3D" id="1.10.4080.10">
    <property type="entry name" value="ADP-ribosylation/Crystallin J1"/>
    <property type="match status" value="1"/>
</dbReference>
<gene>
    <name evidence="1" type="ORF">GSLYS_00011640001</name>
</gene>
<dbReference type="AlphaFoldDB" id="A0AAV2HUH1"/>